<dbReference type="EMBL" id="FXTU01000001">
    <property type="protein sequence ID" value="SMP03460.1"/>
    <property type="molecule type" value="Genomic_DNA"/>
</dbReference>
<evidence type="ECO:0000313" key="2">
    <source>
        <dbReference type="Proteomes" id="UP001157946"/>
    </source>
</evidence>
<reference evidence="1" key="1">
    <citation type="submission" date="2017-05" db="EMBL/GenBank/DDBJ databases">
        <authorList>
            <person name="Varghese N."/>
            <person name="Submissions S."/>
        </authorList>
    </citation>
    <scope>NUCLEOTIDE SEQUENCE</scope>
    <source>
        <strain evidence="1">DSM 45262</strain>
    </source>
</reference>
<dbReference type="RefSeq" id="WP_102991819.1">
    <property type="nucleotide sequence ID" value="NZ_FXTU01000001.1"/>
</dbReference>
<sequence length="100" mass="11828">MGSFMQERQERLREEVQSRKLMRVAPVGREKSDVEWSLKQLGMDCMWEKSETGAHTVSVYGELARQTGRMVVIYDKHYRVSECHAFHPCHVDEIEWVKRS</sequence>
<name>A0AA45WJL3_9BACL</name>
<gene>
    <name evidence="1" type="ORF">SAMN06265361_101453</name>
</gene>
<dbReference type="AlphaFoldDB" id="A0AA45WJL3"/>
<evidence type="ECO:0000313" key="1">
    <source>
        <dbReference type="EMBL" id="SMP03460.1"/>
    </source>
</evidence>
<dbReference type="Proteomes" id="UP001157946">
    <property type="component" value="Unassembled WGS sequence"/>
</dbReference>
<organism evidence="1 2">
    <name type="scientific">Laceyella tengchongensis</name>
    <dbReference type="NCBI Taxonomy" id="574699"/>
    <lineage>
        <taxon>Bacteria</taxon>
        <taxon>Bacillati</taxon>
        <taxon>Bacillota</taxon>
        <taxon>Bacilli</taxon>
        <taxon>Bacillales</taxon>
        <taxon>Thermoactinomycetaceae</taxon>
        <taxon>Laceyella</taxon>
    </lineage>
</organism>
<proteinExistence type="predicted"/>
<keyword evidence="2" id="KW-1185">Reference proteome</keyword>
<accession>A0AA45WJL3</accession>
<comment type="caution">
    <text evidence="1">The sequence shown here is derived from an EMBL/GenBank/DDBJ whole genome shotgun (WGS) entry which is preliminary data.</text>
</comment>
<protein>
    <submittedName>
        <fullName evidence="1">Uncharacterized protein</fullName>
    </submittedName>
</protein>